<proteinExistence type="predicted"/>
<dbReference type="EMBL" id="CP019605">
    <property type="protein sequence ID" value="AQP45788.1"/>
    <property type="molecule type" value="Genomic_DNA"/>
</dbReference>
<evidence type="ECO:0000313" key="1">
    <source>
        <dbReference type="EMBL" id="AQP45788.1"/>
    </source>
</evidence>
<dbReference type="InterPro" id="IPR008792">
    <property type="entry name" value="PQQD"/>
</dbReference>
<protein>
    <recommendedName>
        <fullName evidence="3">Coenzyme PQQ synthesis protein D (PqqD)</fullName>
    </recommendedName>
</protein>
<dbReference type="InterPro" id="IPR041881">
    <property type="entry name" value="PqqD_sf"/>
</dbReference>
<dbReference type="KEGG" id="tfl:RPIT_14065"/>
<sequence length="94" mass="10018">MSEREPRWQVRGDVAWTGSGDRFVAMALATPEKQPLVLEGPAALIWQTLSEGPLAETDVVAQVAELAGIEPGVITDDVAAFLRQLEDAKLASCG</sequence>
<dbReference type="Gene3D" id="1.10.10.1150">
    <property type="entry name" value="Coenzyme PQQ synthesis protein D (PqqD)"/>
    <property type="match status" value="1"/>
</dbReference>
<evidence type="ECO:0000313" key="2">
    <source>
        <dbReference type="Proteomes" id="UP000188324"/>
    </source>
</evidence>
<name>A0A1Q2CI36_9ACTN</name>
<organism evidence="1 2">
    <name type="scientific">Tessaracoccus flavus</name>
    <dbReference type="NCBI Taxonomy" id="1610493"/>
    <lineage>
        <taxon>Bacteria</taxon>
        <taxon>Bacillati</taxon>
        <taxon>Actinomycetota</taxon>
        <taxon>Actinomycetes</taxon>
        <taxon>Propionibacteriales</taxon>
        <taxon>Propionibacteriaceae</taxon>
        <taxon>Tessaracoccus</taxon>
    </lineage>
</organism>
<keyword evidence="2" id="KW-1185">Reference proteome</keyword>
<dbReference type="Pfam" id="PF05402">
    <property type="entry name" value="PqqD"/>
    <property type="match status" value="1"/>
</dbReference>
<dbReference type="Proteomes" id="UP000188324">
    <property type="component" value="Chromosome"/>
</dbReference>
<dbReference type="AlphaFoldDB" id="A0A1Q2CI36"/>
<gene>
    <name evidence="1" type="ORF">RPIT_14065</name>
</gene>
<reference evidence="1 2" key="1">
    <citation type="journal article" date="2016" name="Int. J. Syst. Evol. Microbiol.">
        <title>Tessaracoccus flavus sp. nov., isolated from the drainage system of a lindane-producing factory.</title>
        <authorList>
            <person name="Kumari R."/>
            <person name="Singh P."/>
            <person name="Schumann P."/>
            <person name="Lal R."/>
        </authorList>
    </citation>
    <scope>NUCLEOTIDE SEQUENCE [LARGE SCALE GENOMIC DNA]</scope>
    <source>
        <strain evidence="1 2">RP1T</strain>
    </source>
</reference>
<accession>A0A1Q2CI36</accession>
<evidence type="ECO:0008006" key="3">
    <source>
        <dbReference type="Google" id="ProtNLM"/>
    </source>
</evidence>
<dbReference type="RefSeq" id="WP_077343994.1">
    <property type="nucleotide sequence ID" value="NZ_CP019605.1"/>
</dbReference>